<accession>A0A3N4JIQ7</accession>
<dbReference type="EMBL" id="ML120416">
    <property type="protein sequence ID" value="RPA96290.1"/>
    <property type="molecule type" value="Genomic_DNA"/>
</dbReference>
<proteinExistence type="predicted"/>
<gene>
    <name evidence="1" type="ORF">L873DRAFT_1791741</name>
</gene>
<dbReference type="Proteomes" id="UP000276215">
    <property type="component" value="Unassembled WGS sequence"/>
</dbReference>
<evidence type="ECO:0000313" key="1">
    <source>
        <dbReference type="EMBL" id="RPA96290.1"/>
    </source>
</evidence>
<reference evidence="1 2" key="1">
    <citation type="journal article" date="2018" name="Nat. Ecol. Evol.">
        <title>Pezizomycetes genomes reveal the molecular basis of ectomycorrhizal truffle lifestyle.</title>
        <authorList>
            <person name="Murat C."/>
            <person name="Payen T."/>
            <person name="Noel B."/>
            <person name="Kuo A."/>
            <person name="Morin E."/>
            <person name="Chen J."/>
            <person name="Kohler A."/>
            <person name="Krizsan K."/>
            <person name="Balestrini R."/>
            <person name="Da Silva C."/>
            <person name="Montanini B."/>
            <person name="Hainaut M."/>
            <person name="Levati E."/>
            <person name="Barry K.W."/>
            <person name="Belfiori B."/>
            <person name="Cichocki N."/>
            <person name="Clum A."/>
            <person name="Dockter R.B."/>
            <person name="Fauchery L."/>
            <person name="Guy J."/>
            <person name="Iotti M."/>
            <person name="Le Tacon F."/>
            <person name="Lindquist E.A."/>
            <person name="Lipzen A."/>
            <person name="Malagnac F."/>
            <person name="Mello A."/>
            <person name="Molinier V."/>
            <person name="Miyauchi S."/>
            <person name="Poulain J."/>
            <person name="Riccioni C."/>
            <person name="Rubini A."/>
            <person name="Sitrit Y."/>
            <person name="Splivallo R."/>
            <person name="Traeger S."/>
            <person name="Wang M."/>
            <person name="Zifcakova L."/>
            <person name="Wipf D."/>
            <person name="Zambonelli A."/>
            <person name="Paolocci F."/>
            <person name="Nowrousian M."/>
            <person name="Ottonello S."/>
            <person name="Baldrian P."/>
            <person name="Spatafora J.W."/>
            <person name="Henrissat B."/>
            <person name="Nagy L.G."/>
            <person name="Aury J.M."/>
            <person name="Wincker P."/>
            <person name="Grigoriev I.V."/>
            <person name="Bonfante P."/>
            <person name="Martin F.M."/>
        </authorList>
    </citation>
    <scope>NUCLEOTIDE SEQUENCE [LARGE SCALE GENOMIC DNA]</scope>
    <source>
        <strain evidence="1 2">120613-1</strain>
    </source>
</reference>
<sequence>MPSHLLMPMRHVPEFLHCQPSNITSYMLLVAVPNKLHATLEIVLTCEFLLNLKTDILTLRHLLIPVRYVSEFPYCQLSNNTSHILQASVHAELQAAMQIVFTGEFLLTLKTDISTPRHLLMSIRHHLESPQCQPSSNTPCNLLAMVPAALQATVQVVFIGEFLLTLKTDILMPRHSVLPIRCDPNSPRCLL</sequence>
<name>A0A3N4JIQ7_9PEZI</name>
<keyword evidence="2" id="KW-1185">Reference proteome</keyword>
<dbReference type="AlphaFoldDB" id="A0A3N4JIQ7"/>
<evidence type="ECO:0000313" key="2">
    <source>
        <dbReference type="Proteomes" id="UP000276215"/>
    </source>
</evidence>
<organism evidence="1 2">
    <name type="scientific">Choiromyces venosus 120613-1</name>
    <dbReference type="NCBI Taxonomy" id="1336337"/>
    <lineage>
        <taxon>Eukaryota</taxon>
        <taxon>Fungi</taxon>
        <taxon>Dikarya</taxon>
        <taxon>Ascomycota</taxon>
        <taxon>Pezizomycotina</taxon>
        <taxon>Pezizomycetes</taxon>
        <taxon>Pezizales</taxon>
        <taxon>Tuberaceae</taxon>
        <taxon>Choiromyces</taxon>
    </lineage>
</organism>
<protein>
    <submittedName>
        <fullName evidence="1">Uncharacterized protein</fullName>
    </submittedName>
</protein>